<proteinExistence type="predicted"/>
<accession>A0A1I5FVS8</accession>
<dbReference type="Proteomes" id="UP000199236">
    <property type="component" value="Unassembled WGS sequence"/>
</dbReference>
<reference evidence="1 2" key="1">
    <citation type="submission" date="2016-10" db="EMBL/GenBank/DDBJ databases">
        <authorList>
            <person name="de Groot N.N."/>
        </authorList>
    </citation>
    <scope>NUCLEOTIDE SEQUENCE [LARGE SCALE GENOMIC DNA]</scope>
    <source>
        <strain evidence="1 2">CGMCC 1.9157</strain>
    </source>
</reference>
<evidence type="ECO:0000313" key="2">
    <source>
        <dbReference type="Proteomes" id="UP000199236"/>
    </source>
</evidence>
<dbReference type="EMBL" id="FOVR01000004">
    <property type="protein sequence ID" value="SFO27749.1"/>
    <property type="molecule type" value="Genomic_DNA"/>
</dbReference>
<protein>
    <submittedName>
        <fullName evidence="1">Uncharacterized protein</fullName>
    </submittedName>
</protein>
<keyword evidence="2" id="KW-1185">Reference proteome</keyword>
<name>A0A1I5FVS8_9HYPH</name>
<dbReference type="STRING" id="655353.SAMN04488056_104227"/>
<evidence type="ECO:0000313" key="1">
    <source>
        <dbReference type="EMBL" id="SFO27749.1"/>
    </source>
</evidence>
<sequence>MGQTGVENGIYLVHTIVGALALEFKTALKTAHAKAFEENCAEGTPRHHLLAKLHHPLSK</sequence>
<dbReference type="AlphaFoldDB" id="A0A1I5FVS8"/>
<organism evidence="1 2">
    <name type="scientific">Cohaesibacter marisflavi</name>
    <dbReference type="NCBI Taxonomy" id="655353"/>
    <lineage>
        <taxon>Bacteria</taxon>
        <taxon>Pseudomonadati</taxon>
        <taxon>Pseudomonadota</taxon>
        <taxon>Alphaproteobacteria</taxon>
        <taxon>Hyphomicrobiales</taxon>
        <taxon>Cohaesibacteraceae</taxon>
    </lineage>
</organism>
<gene>
    <name evidence="1" type="ORF">SAMN04488056_104227</name>
</gene>